<dbReference type="Proteomes" id="UP000507470">
    <property type="component" value="Unassembled WGS sequence"/>
</dbReference>
<evidence type="ECO:0000256" key="5">
    <source>
        <dbReference type="ARBA" id="ARBA00022723"/>
    </source>
</evidence>
<evidence type="ECO:0000313" key="12">
    <source>
        <dbReference type="Proteomes" id="UP000507470"/>
    </source>
</evidence>
<dbReference type="InterPro" id="IPR036398">
    <property type="entry name" value="CA_dom_sf"/>
</dbReference>
<name>A0A6J8C889_MYTCO</name>
<proteinExistence type="inferred from homology"/>
<dbReference type="EC" id="4.2.1.1" evidence="3"/>
<keyword evidence="9" id="KW-0732">Signal</keyword>
<comment type="catalytic activity">
    <reaction evidence="8">
        <text>hydrogencarbonate + H(+) = CO2 + H2O</text>
        <dbReference type="Rhea" id="RHEA:10748"/>
        <dbReference type="ChEBI" id="CHEBI:15377"/>
        <dbReference type="ChEBI" id="CHEBI:15378"/>
        <dbReference type="ChEBI" id="CHEBI:16526"/>
        <dbReference type="ChEBI" id="CHEBI:17544"/>
        <dbReference type="EC" id="4.2.1.1"/>
    </reaction>
</comment>
<evidence type="ECO:0000256" key="8">
    <source>
        <dbReference type="ARBA" id="ARBA00048348"/>
    </source>
</evidence>
<organism evidence="11 12">
    <name type="scientific">Mytilus coruscus</name>
    <name type="common">Sea mussel</name>
    <dbReference type="NCBI Taxonomy" id="42192"/>
    <lineage>
        <taxon>Eukaryota</taxon>
        <taxon>Metazoa</taxon>
        <taxon>Spiralia</taxon>
        <taxon>Lophotrochozoa</taxon>
        <taxon>Mollusca</taxon>
        <taxon>Bivalvia</taxon>
        <taxon>Autobranchia</taxon>
        <taxon>Pteriomorphia</taxon>
        <taxon>Mytilida</taxon>
        <taxon>Mytiloidea</taxon>
        <taxon>Mytilidae</taxon>
        <taxon>Mytilinae</taxon>
        <taxon>Mytilus</taxon>
    </lineage>
</organism>
<evidence type="ECO:0000256" key="7">
    <source>
        <dbReference type="ARBA" id="ARBA00023239"/>
    </source>
</evidence>
<dbReference type="SMART" id="SM01057">
    <property type="entry name" value="Carb_anhydrase"/>
    <property type="match status" value="1"/>
</dbReference>
<comment type="similarity">
    <text evidence="2">Belongs to the alpha-carbonic anhydrase family.</text>
</comment>
<evidence type="ECO:0000256" key="6">
    <source>
        <dbReference type="ARBA" id="ARBA00022833"/>
    </source>
</evidence>
<keyword evidence="7 11" id="KW-0456">Lyase</keyword>
<dbReference type="GO" id="GO:0004089">
    <property type="term" value="F:carbonate dehydratase activity"/>
    <property type="evidence" value="ECO:0007669"/>
    <property type="project" value="UniProtKB-EC"/>
</dbReference>
<dbReference type="GO" id="GO:0005576">
    <property type="term" value="C:extracellular region"/>
    <property type="evidence" value="ECO:0007669"/>
    <property type="project" value="UniProtKB-SubCell"/>
</dbReference>
<evidence type="ECO:0000256" key="4">
    <source>
        <dbReference type="ARBA" id="ARBA00022525"/>
    </source>
</evidence>
<dbReference type="PANTHER" id="PTHR18952:SF265">
    <property type="entry name" value="CARBONIC ANHYDRASE"/>
    <property type="match status" value="1"/>
</dbReference>
<keyword evidence="12" id="KW-1185">Reference proteome</keyword>
<dbReference type="InterPro" id="IPR023561">
    <property type="entry name" value="Carbonic_anhydrase_a-class"/>
</dbReference>
<dbReference type="SUPFAM" id="SSF51069">
    <property type="entry name" value="Carbonic anhydrase"/>
    <property type="match status" value="1"/>
</dbReference>
<gene>
    <name evidence="11" type="ORF">MCOR_26679</name>
</gene>
<evidence type="ECO:0000259" key="10">
    <source>
        <dbReference type="PROSITE" id="PS51144"/>
    </source>
</evidence>
<sequence length="311" mass="35381">MSKVEMKSIVMLLFCCIYTVPFRATEAIEFPEAIASTEAAETIEEPNWGYYQGGIPPPLWFCLENSEMCAGTMQSPVNSKTRDLVKNNNIEPFDFSELQKTSGIKMELTNTGLSVKVEFPDHQPIIKGGGLPGPHKLLQIHLHWGGNSERGSEHTINGNKFAMEVSIQSDKEVLDNFQIIDLFPKTTRCWYRYCGSLTTPPCTETVIWTVFEMSISMSEYQLKEFRKLMGEQEIFTEGDNNLVDTFRPVQPLLQRKVSLSCPCNRNNSRGRNLRKTKEYGCINHGYGDIKSHQTYSHHSSGTDKCLFWNPE</sequence>
<feature type="domain" description="Alpha-carbonic anhydrase" evidence="10">
    <location>
        <begin position="46"/>
        <end position="261"/>
    </location>
</feature>
<dbReference type="EMBL" id="CACVKT020004820">
    <property type="protein sequence ID" value="CAC5391681.1"/>
    <property type="molecule type" value="Genomic_DNA"/>
</dbReference>
<keyword evidence="5" id="KW-0479">Metal-binding</keyword>
<accession>A0A6J8C889</accession>
<dbReference type="InterPro" id="IPR001148">
    <property type="entry name" value="CA_dom"/>
</dbReference>
<feature type="signal peptide" evidence="9">
    <location>
        <begin position="1"/>
        <end position="27"/>
    </location>
</feature>
<keyword evidence="6" id="KW-0862">Zinc</keyword>
<dbReference type="PANTHER" id="PTHR18952">
    <property type="entry name" value="CARBONIC ANHYDRASE"/>
    <property type="match status" value="1"/>
</dbReference>
<dbReference type="AlphaFoldDB" id="A0A6J8C889"/>
<evidence type="ECO:0000313" key="11">
    <source>
        <dbReference type="EMBL" id="CAC5391681.1"/>
    </source>
</evidence>
<dbReference type="PROSITE" id="PS51144">
    <property type="entry name" value="ALPHA_CA_2"/>
    <property type="match status" value="1"/>
</dbReference>
<evidence type="ECO:0000256" key="3">
    <source>
        <dbReference type="ARBA" id="ARBA00012925"/>
    </source>
</evidence>
<evidence type="ECO:0000256" key="2">
    <source>
        <dbReference type="ARBA" id="ARBA00010718"/>
    </source>
</evidence>
<feature type="chain" id="PRO_5027075085" description="carbonic anhydrase" evidence="9">
    <location>
        <begin position="28"/>
        <end position="311"/>
    </location>
</feature>
<keyword evidence="4" id="KW-0964">Secreted</keyword>
<reference evidence="11 12" key="1">
    <citation type="submission" date="2020-06" db="EMBL/GenBank/DDBJ databases">
        <authorList>
            <person name="Li R."/>
            <person name="Bekaert M."/>
        </authorList>
    </citation>
    <scope>NUCLEOTIDE SEQUENCE [LARGE SCALE GENOMIC DNA]</scope>
    <source>
        <strain evidence="12">wild</strain>
    </source>
</reference>
<dbReference type="OrthoDB" id="429145at2759"/>
<dbReference type="GO" id="GO:0008270">
    <property type="term" value="F:zinc ion binding"/>
    <property type="evidence" value="ECO:0007669"/>
    <property type="project" value="InterPro"/>
</dbReference>
<evidence type="ECO:0000256" key="9">
    <source>
        <dbReference type="SAM" id="SignalP"/>
    </source>
</evidence>
<dbReference type="Gene3D" id="3.10.200.10">
    <property type="entry name" value="Alpha carbonic anhydrase"/>
    <property type="match status" value="2"/>
</dbReference>
<evidence type="ECO:0000256" key="1">
    <source>
        <dbReference type="ARBA" id="ARBA00004613"/>
    </source>
</evidence>
<dbReference type="Pfam" id="PF00194">
    <property type="entry name" value="Carb_anhydrase"/>
    <property type="match status" value="2"/>
</dbReference>
<comment type="subcellular location">
    <subcellularLocation>
        <location evidence="1">Secreted</location>
    </subcellularLocation>
</comment>
<dbReference type="CDD" id="cd00326">
    <property type="entry name" value="alpha_CA"/>
    <property type="match status" value="1"/>
</dbReference>
<protein>
    <recommendedName>
        <fullName evidence="3">carbonic anhydrase</fullName>
        <ecNumber evidence="3">4.2.1.1</ecNumber>
    </recommendedName>
</protein>